<evidence type="ECO:0000256" key="4">
    <source>
        <dbReference type="ARBA" id="ARBA00022801"/>
    </source>
</evidence>
<dbReference type="PROSITE" id="PS00639">
    <property type="entry name" value="THIOL_PROTEASE_HIS"/>
    <property type="match status" value="1"/>
</dbReference>
<dbReference type="FunFam" id="3.90.70.10:FF:000031">
    <property type="entry name" value="Cathepsin B"/>
    <property type="match status" value="1"/>
</dbReference>
<dbReference type="GO" id="GO:0006508">
    <property type="term" value="P:proteolysis"/>
    <property type="evidence" value="ECO:0007669"/>
    <property type="project" value="UniProtKB-KW"/>
</dbReference>
<dbReference type="EMBL" id="HBUF01186972">
    <property type="protein sequence ID" value="CAG6657039.1"/>
    <property type="molecule type" value="Transcribed_RNA"/>
</dbReference>
<name>A0A8D8M3V1_9HEMI</name>
<sequence>MWTVGLISLILCQALAFHIPQVKYERLSVPLHDIVTLVNTNVTSTWKAGHNFHPETPASYLRSLMGTLPLDESNPDLKEFVAQVKHNEAEFAQAKAVAQVKAARGFSESDEEDLETMGCENAKGLPRNFDARQKWPQCPSIGHIVDQSNCGSCWAVSVATAISDRLCIASNGFFQGHISSQHLLSCTKRTGGCQGGWPQLAWKHWGHNGVVTGGDYNSRQGCQPYAYPPCEHHTEGPLANCSTLEKFATTECKQHCVNPNYEATYHFDVTDLQKGKKAHMVPRCNAMKHIYEHGPIVGIFGVYEDFLQYKSGVYQHNFGEMVGLHAVKVLGWGIEDGTPYWLIANSWNGHWGDKGTFKILRGENEVNIEMGFNAGYPHFVRV</sequence>
<dbReference type="EMBL" id="HBUF01050397">
    <property type="protein sequence ID" value="CAG6621511.1"/>
    <property type="molecule type" value="Transcribed_RNA"/>
</dbReference>
<dbReference type="EMBL" id="HBUF01186969">
    <property type="protein sequence ID" value="CAG6657033.1"/>
    <property type="molecule type" value="Transcribed_RNA"/>
</dbReference>
<dbReference type="PRINTS" id="PR00705">
    <property type="entry name" value="PAPAIN"/>
</dbReference>
<keyword evidence="5" id="KW-0788">Thiol protease</keyword>
<protein>
    <submittedName>
        <fullName evidence="10">Cathepsin B</fullName>
    </submittedName>
</protein>
<feature type="signal peptide" evidence="8">
    <location>
        <begin position="1"/>
        <end position="16"/>
    </location>
</feature>
<evidence type="ECO:0000256" key="3">
    <source>
        <dbReference type="ARBA" id="ARBA00022729"/>
    </source>
</evidence>
<keyword evidence="6" id="KW-0865">Zymogen</keyword>
<dbReference type="GO" id="GO:0004197">
    <property type="term" value="F:cysteine-type endopeptidase activity"/>
    <property type="evidence" value="ECO:0007669"/>
    <property type="project" value="InterPro"/>
</dbReference>
<dbReference type="InterPro" id="IPR038765">
    <property type="entry name" value="Papain-like_cys_pep_sf"/>
</dbReference>
<dbReference type="InterPro" id="IPR025660">
    <property type="entry name" value="Pept_his_AS"/>
</dbReference>
<keyword evidence="3 8" id="KW-0732">Signal</keyword>
<dbReference type="EMBL" id="HBUF01528742">
    <property type="protein sequence ID" value="CAG6751039.1"/>
    <property type="molecule type" value="Transcribed_RNA"/>
</dbReference>
<evidence type="ECO:0000256" key="2">
    <source>
        <dbReference type="ARBA" id="ARBA00022670"/>
    </source>
</evidence>
<dbReference type="EMBL" id="HBUF01186967">
    <property type="protein sequence ID" value="CAG6657029.1"/>
    <property type="molecule type" value="Transcribed_RNA"/>
</dbReference>
<dbReference type="EMBL" id="HBUF01186971">
    <property type="protein sequence ID" value="CAG6657037.1"/>
    <property type="molecule type" value="Transcribed_RNA"/>
</dbReference>
<proteinExistence type="inferred from homology"/>
<dbReference type="PROSITE" id="PS00139">
    <property type="entry name" value="THIOL_PROTEASE_CYS"/>
    <property type="match status" value="1"/>
</dbReference>
<dbReference type="SMART" id="SM00645">
    <property type="entry name" value="Pept_C1"/>
    <property type="match status" value="1"/>
</dbReference>
<dbReference type="EMBL" id="HBUF01050399">
    <property type="protein sequence ID" value="CAG6621520.1"/>
    <property type="molecule type" value="Transcribed_RNA"/>
</dbReference>
<dbReference type="CDD" id="cd02620">
    <property type="entry name" value="Peptidase_C1A_CathepsinB"/>
    <property type="match status" value="1"/>
</dbReference>
<feature type="chain" id="PRO_5033954891" evidence="8">
    <location>
        <begin position="17"/>
        <end position="382"/>
    </location>
</feature>
<dbReference type="SUPFAM" id="SSF54001">
    <property type="entry name" value="Cysteine proteinases"/>
    <property type="match status" value="1"/>
</dbReference>
<dbReference type="EMBL" id="HBUF01050402">
    <property type="protein sequence ID" value="CAG6621533.1"/>
    <property type="molecule type" value="Transcribed_RNA"/>
</dbReference>
<evidence type="ECO:0000256" key="7">
    <source>
        <dbReference type="ARBA" id="ARBA00023157"/>
    </source>
</evidence>
<comment type="similarity">
    <text evidence="1">Belongs to the peptidase C1 family.</text>
</comment>
<dbReference type="InterPro" id="IPR012599">
    <property type="entry name" value="Propeptide_C1A"/>
</dbReference>
<evidence type="ECO:0000259" key="9">
    <source>
        <dbReference type="SMART" id="SM00645"/>
    </source>
</evidence>
<evidence type="ECO:0000313" key="10">
    <source>
        <dbReference type="EMBL" id="CAG6621525.1"/>
    </source>
</evidence>
<dbReference type="EMBL" id="HBUF01186970">
    <property type="protein sequence ID" value="CAG6657035.1"/>
    <property type="molecule type" value="Transcribed_RNA"/>
</dbReference>
<dbReference type="PANTHER" id="PTHR12411">
    <property type="entry name" value="CYSTEINE PROTEASE FAMILY C1-RELATED"/>
    <property type="match status" value="1"/>
</dbReference>
<dbReference type="EMBL" id="HBUF01528744">
    <property type="protein sequence ID" value="CAG6751045.1"/>
    <property type="molecule type" value="Transcribed_RNA"/>
</dbReference>
<feature type="domain" description="Peptidase C1A papain C-terminal" evidence="9">
    <location>
        <begin position="125"/>
        <end position="376"/>
    </location>
</feature>
<dbReference type="Pfam" id="PF00112">
    <property type="entry name" value="Peptidase_C1"/>
    <property type="match status" value="1"/>
</dbReference>
<dbReference type="EMBL" id="HBUF01186968">
    <property type="protein sequence ID" value="CAG6657031.1"/>
    <property type="molecule type" value="Transcribed_RNA"/>
</dbReference>
<dbReference type="Gene3D" id="3.90.70.10">
    <property type="entry name" value="Cysteine proteinases"/>
    <property type="match status" value="1"/>
</dbReference>
<evidence type="ECO:0000256" key="6">
    <source>
        <dbReference type="ARBA" id="ARBA00023145"/>
    </source>
</evidence>
<dbReference type="EMBL" id="HBUF01340151">
    <property type="protein sequence ID" value="CAG6701843.1"/>
    <property type="molecule type" value="Transcribed_RNA"/>
</dbReference>
<dbReference type="AlphaFoldDB" id="A0A8D8M3V1"/>
<keyword evidence="4" id="KW-0378">Hydrolase</keyword>
<dbReference type="EMBL" id="HBUF01340152">
    <property type="protein sequence ID" value="CAG6701845.1"/>
    <property type="molecule type" value="Transcribed_RNA"/>
</dbReference>
<evidence type="ECO:0000256" key="5">
    <source>
        <dbReference type="ARBA" id="ARBA00022807"/>
    </source>
</evidence>
<dbReference type="EMBL" id="HBUF01528745">
    <property type="protein sequence ID" value="CAG6751047.1"/>
    <property type="molecule type" value="Transcribed_RNA"/>
</dbReference>
<dbReference type="EMBL" id="HBUF01528743">
    <property type="protein sequence ID" value="CAG6751042.1"/>
    <property type="molecule type" value="Transcribed_RNA"/>
</dbReference>
<keyword evidence="7" id="KW-1015">Disulfide bond</keyword>
<dbReference type="EMBL" id="HBUF01340153">
    <property type="protein sequence ID" value="CAG6701847.1"/>
    <property type="molecule type" value="Transcribed_RNA"/>
</dbReference>
<dbReference type="EMBL" id="HBUF01050401">
    <property type="protein sequence ID" value="CAG6621529.1"/>
    <property type="molecule type" value="Transcribed_RNA"/>
</dbReference>
<dbReference type="InterPro" id="IPR000169">
    <property type="entry name" value="Pept_cys_AS"/>
</dbReference>
<dbReference type="Pfam" id="PF08127">
    <property type="entry name" value="Propeptide_C1"/>
    <property type="match status" value="1"/>
</dbReference>
<evidence type="ECO:0000256" key="1">
    <source>
        <dbReference type="ARBA" id="ARBA00008455"/>
    </source>
</evidence>
<dbReference type="EMBL" id="HBUF01050398">
    <property type="protein sequence ID" value="CAG6621515.1"/>
    <property type="molecule type" value="Transcribed_RNA"/>
</dbReference>
<organism evidence="10">
    <name type="scientific">Cacopsylla melanoneura</name>
    <dbReference type="NCBI Taxonomy" id="428564"/>
    <lineage>
        <taxon>Eukaryota</taxon>
        <taxon>Metazoa</taxon>
        <taxon>Ecdysozoa</taxon>
        <taxon>Arthropoda</taxon>
        <taxon>Hexapoda</taxon>
        <taxon>Insecta</taxon>
        <taxon>Pterygota</taxon>
        <taxon>Neoptera</taxon>
        <taxon>Paraneoptera</taxon>
        <taxon>Hemiptera</taxon>
        <taxon>Sternorrhyncha</taxon>
        <taxon>Psylloidea</taxon>
        <taxon>Psyllidae</taxon>
        <taxon>Psyllinae</taxon>
        <taxon>Cacopsylla</taxon>
    </lineage>
</organism>
<reference evidence="10" key="1">
    <citation type="submission" date="2021-05" db="EMBL/GenBank/DDBJ databases">
        <authorList>
            <person name="Alioto T."/>
            <person name="Alioto T."/>
            <person name="Gomez Garrido J."/>
        </authorList>
    </citation>
    <scope>NUCLEOTIDE SEQUENCE</scope>
</reference>
<dbReference type="EMBL" id="HBUF01050400">
    <property type="protein sequence ID" value="CAG6621525.1"/>
    <property type="molecule type" value="Transcribed_RNA"/>
</dbReference>
<evidence type="ECO:0000256" key="8">
    <source>
        <dbReference type="SAM" id="SignalP"/>
    </source>
</evidence>
<dbReference type="InterPro" id="IPR013128">
    <property type="entry name" value="Peptidase_C1A"/>
</dbReference>
<keyword evidence="2" id="KW-0645">Protease</keyword>
<dbReference type="EMBL" id="HBUF01186973">
    <property type="protein sequence ID" value="CAG6657041.1"/>
    <property type="molecule type" value="Transcribed_RNA"/>
</dbReference>
<accession>A0A8D8M3V1</accession>
<dbReference type="InterPro" id="IPR000668">
    <property type="entry name" value="Peptidase_C1A_C"/>
</dbReference>